<evidence type="ECO:0000313" key="4">
    <source>
        <dbReference type="Proteomes" id="UP000612055"/>
    </source>
</evidence>
<dbReference type="Pfam" id="PF00566">
    <property type="entry name" value="RabGAP-TBC"/>
    <property type="match status" value="1"/>
</dbReference>
<organism evidence="3 4">
    <name type="scientific">Edaphochlamys debaryana</name>
    <dbReference type="NCBI Taxonomy" id="47281"/>
    <lineage>
        <taxon>Eukaryota</taxon>
        <taxon>Viridiplantae</taxon>
        <taxon>Chlorophyta</taxon>
        <taxon>core chlorophytes</taxon>
        <taxon>Chlorophyceae</taxon>
        <taxon>CS clade</taxon>
        <taxon>Chlamydomonadales</taxon>
        <taxon>Chlamydomonadales incertae sedis</taxon>
        <taxon>Edaphochlamys</taxon>
    </lineage>
</organism>
<dbReference type="OrthoDB" id="294251at2759"/>
<dbReference type="SUPFAM" id="SSF47923">
    <property type="entry name" value="Ypt/Rab-GAP domain of gyp1p"/>
    <property type="match status" value="2"/>
</dbReference>
<feature type="domain" description="Rab-GAP TBC" evidence="2">
    <location>
        <begin position="1"/>
        <end position="146"/>
    </location>
</feature>
<dbReference type="GO" id="GO:0031267">
    <property type="term" value="F:small GTPase binding"/>
    <property type="evidence" value="ECO:0007669"/>
    <property type="project" value="TreeGrafter"/>
</dbReference>
<gene>
    <name evidence="3" type="ORF">HYH03_006035</name>
</gene>
<dbReference type="InterPro" id="IPR050302">
    <property type="entry name" value="Rab_GAP_TBC_domain"/>
</dbReference>
<evidence type="ECO:0000256" key="1">
    <source>
        <dbReference type="SAM" id="MobiDB-lite"/>
    </source>
</evidence>
<proteinExistence type="predicted"/>
<comment type="caution">
    <text evidence="3">The sequence shown here is derived from an EMBL/GenBank/DDBJ whole genome shotgun (WGS) entry which is preliminary data.</text>
</comment>
<keyword evidence="4" id="KW-1185">Reference proteome</keyword>
<dbReference type="Gene3D" id="1.10.8.270">
    <property type="entry name" value="putative rabgap domain of human tbc1 domain family member 14 like domains"/>
    <property type="match status" value="1"/>
</dbReference>
<dbReference type="PANTHER" id="PTHR47219:SF20">
    <property type="entry name" value="TBC1 DOMAIN FAMILY MEMBER 2B"/>
    <property type="match status" value="1"/>
</dbReference>
<reference evidence="3" key="1">
    <citation type="journal article" date="2020" name="bioRxiv">
        <title>Comparative genomics of Chlamydomonas.</title>
        <authorList>
            <person name="Craig R.J."/>
            <person name="Hasan A.R."/>
            <person name="Ness R.W."/>
            <person name="Keightley P.D."/>
        </authorList>
    </citation>
    <scope>NUCLEOTIDE SEQUENCE</scope>
    <source>
        <strain evidence="3">CCAP 11/70</strain>
    </source>
</reference>
<name>A0A836C1D7_9CHLO</name>
<dbReference type="Proteomes" id="UP000612055">
    <property type="component" value="Unassembled WGS sequence"/>
</dbReference>
<dbReference type="EMBL" id="JAEHOE010000022">
    <property type="protein sequence ID" value="KAG2495792.1"/>
    <property type="molecule type" value="Genomic_DNA"/>
</dbReference>
<dbReference type="InterPro" id="IPR000195">
    <property type="entry name" value="Rab-GAP-TBC_dom"/>
</dbReference>
<evidence type="ECO:0000313" key="3">
    <source>
        <dbReference type="EMBL" id="KAG2495792.1"/>
    </source>
</evidence>
<dbReference type="PROSITE" id="PS50086">
    <property type="entry name" value="TBC_RABGAP"/>
    <property type="match status" value="1"/>
</dbReference>
<evidence type="ECO:0000259" key="2">
    <source>
        <dbReference type="PROSITE" id="PS50086"/>
    </source>
</evidence>
<feature type="compositionally biased region" description="Low complexity" evidence="1">
    <location>
        <begin position="250"/>
        <end position="270"/>
    </location>
</feature>
<sequence length="288" mass="29985">MARALYKDSRLFSTAKGAEVLSRVMFAYLSRNPACGYFRGLAHVAALLLSVFGREREEQAFWALVGLLEKRFFPCSGGQVPLGSRIEVAVLQALLEQRQPALAASLVRLAPDAAEQLCGGWFCTAFVRALPLETALRVWDCCVVEGPKVALRVAMALLKINASSLASCTNLDVLVRVMDGRVSRQTDADALLTVAFKGLGSLSGSSVDAIRARVMASAPYQQRTRSAPLPLGAGAAAVPCPNGSSGGGAVSASGGTSSGGSSRAVSRTTSKAASPWPSPRSAGALLSL</sequence>
<dbReference type="SMART" id="SM00164">
    <property type="entry name" value="TBC"/>
    <property type="match status" value="1"/>
</dbReference>
<dbReference type="Gene3D" id="1.10.472.80">
    <property type="entry name" value="Ypt/Rab-GAP domain of gyp1p, domain 3"/>
    <property type="match status" value="1"/>
</dbReference>
<feature type="region of interest" description="Disordered" evidence="1">
    <location>
        <begin position="243"/>
        <end position="288"/>
    </location>
</feature>
<dbReference type="GO" id="GO:0005096">
    <property type="term" value="F:GTPase activator activity"/>
    <property type="evidence" value="ECO:0007669"/>
    <property type="project" value="TreeGrafter"/>
</dbReference>
<dbReference type="InterPro" id="IPR035969">
    <property type="entry name" value="Rab-GAP_TBC_sf"/>
</dbReference>
<accession>A0A836C1D7</accession>
<dbReference type="PANTHER" id="PTHR47219">
    <property type="entry name" value="RAB GTPASE-ACTIVATING PROTEIN 1-LIKE"/>
    <property type="match status" value="1"/>
</dbReference>
<dbReference type="AlphaFoldDB" id="A0A836C1D7"/>
<protein>
    <recommendedName>
        <fullName evidence="2">Rab-GAP TBC domain-containing protein</fullName>
    </recommendedName>
</protein>